<dbReference type="Proteomes" id="UP000076796">
    <property type="component" value="Unassembled WGS sequence"/>
</dbReference>
<dbReference type="InterPro" id="IPR020449">
    <property type="entry name" value="Tscrpt_reg_AraC-type_HTH"/>
</dbReference>
<feature type="region of interest" description="Disordered" evidence="4">
    <location>
        <begin position="732"/>
        <end position="752"/>
    </location>
</feature>
<gene>
    <name evidence="7" type="ORF">AWU65_29205</name>
</gene>
<accession>A0A163F4B5</accession>
<dbReference type="STRING" id="59843.A3958_01465"/>
<reference evidence="7" key="1">
    <citation type="journal article" date="2016" name="Genome Announc.">
        <title>Draft genomes of two strains of Paenibacillus glucanolyticus with capability to degrade lignocellulose.</title>
        <authorList>
            <person name="Mathews S.L."/>
            <person name="Pawlak J."/>
            <person name="Grunden A.M."/>
        </authorList>
    </citation>
    <scope>NUCLEOTIDE SEQUENCE [LARGE SCALE GENOMIC DNA]</scope>
    <source>
        <strain evidence="7">SLM1</strain>
    </source>
</reference>
<dbReference type="Gene3D" id="1.10.10.60">
    <property type="entry name" value="Homeodomain-like"/>
    <property type="match status" value="2"/>
</dbReference>
<dbReference type="InterPro" id="IPR018062">
    <property type="entry name" value="HTH_AraC-typ_CS"/>
</dbReference>
<dbReference type="GeneID" id="97554271"/>
<dbReference type="InterPro" id="IPR009057">
    <property type="entry name" value="Homeodomain-like_sf"/>
</dbReference>
<dbReference type="PANTHER" id="PTHR43280">
    <property type="entry name" value="ARAC-FAMILY TRANSCRIPTIONAL REGULATOR"/>
    <property type="match status" value="1"/>
</dbReference>
<evidence type="ECO:0000256" key="3">
    <source>
        <dbReference type="ARBA" id="ARBA00023163"/>
    </source>
</evidence>
<dbReference type="Pfam" id="PF12833">
    <property type="entry name" value="HTH_18"/>
    <property type="match status" value="1"/>
</dbReference>
<keyword evidence="5" id="KW-0812">Transmembrane</keyword>
<keyword evidence="2" id="KW-0238">DNA-binding</keyword>
<dbReference type="PRINTS" id="PR00032">
    <property type="entry name" value="HTHARAC"/>
</dbReference>
<dbReference type="PROSITE" id="PS00041">
    <property type="entry name" value="HTH_ARAC_FAMILY_1"/>
    <property type="match status" value="1"/>
</dbReference>
<dbReference type="OrthoDB" id="1877256at2"/>
<keyword evidence="5" id="KW-1133">Transmembrane helix</keyword>
<dbReference type="PROSITE" id="PS01124">
    <property type="entry name" value="HTH_ARAC_FAMILY_2"/>
    <property type="match status" value="1"/>
</dbReference>
<keyword evidence="8" id="KW-1185">Reference proteome</keyword>
<evidence type="ECO:0000256" key="5">
    <source>
        <dbReference type="SAM" id="Phobius"/>
    </source>
</evidence>
<dbReference type="GO" id="GO:0003700">
    <property type="term" value="F:DNA-binding transcription factor activity"/>
    <property type="evidence" value="ECO:0007669"/>
    <property type="project" value="InterPro"/>
</dbReference>
<feature type="transmembrane region" description="Helical" evidence="5">
    <location>
        <begin position="12"/>
        <end position="30"/>
    </location>
</feature>
<protein>
    <submittedName>
        <fullName evidence="7">AraC family transcriptional regulator</fullName>
    </submittedName>
</protein>
<dbReference type="SUPFAM" id="SSF46689">
    <property type="entry name" value="Homeodomain-like"/>
    <property type="match status" value="1"/>
</dbReference>
<keyword evidence="3" id="KW-0804">Transcription</keyword>
<dbReference type="SMART" id="SM00342">
    <property type="entry name" value="HTH_ARAC"/>
    <property type="match status" value="1"/>
</dbReference>
<dbReference type="InterPro" id="IPR041522">
    <property type="entry name" value="CdaR_GGDEF"/>
</dbReference>
<keyword evidence="1" id="KW-0805">Transcription regulation</keyword>
<proteinExistence type="predicted"/>
<dbReference type="AlphaFoldDB" id="A0A163F4B5"/>
<dbReference type="Pfam" id="PF17853">
    <property type="entry name" value="GGDEF_2"/>
    <property type="match status" value="1"/>
</dbReference>
<evidence type="ECO:0000313" key="8">
    <source>
        <dbReference type="Proteomes" id="UP000076796"/>
    </source>
</evidence>
<feature type="transmembrane region" description="Helical" evidence="5">
    <location>
        <begin position="262"/>
        <end position="283"/>
    </location>
</feature>
<dbReference type="RefSeq" id="WP_063480253.1">
    <property type="nucleotide sequence ID" value="NZ_CP147845.1"/>
</dbReference>
<comment type="caution">
    <text evidence="7">The sequence shown here is derived from an EMBL/GenBank/DDBJ whole genome shotgun (WGS) entry which is preliminary data.</text>
</comment>
<evidence type="ECO:0000256" key="1">
    <source>
        <dbReference type="ARBA" id="ARBA00023015"/>
    </source>
</evidence>
<dbReference type="GO" id="GO:0043565">
    <property type="term" value="F:sequence-specific DNA binding"/>
    <property type="evidence" value="ECO:0007669"/>
    <property type="project" value="InterPro"/>
</dbReference>
<keyword evidence="5" id="KW-0472">Membrane</keyword>
<organism evidence="7 8">
    <name type="scientific">Paenibacillus glucanolyticus</name>
    <dbReference type="NCBI Taxonomy" id="59843"/>
    <lineage>
        <taxon>Bacteria</taxon>
        <taxon>Bacillati</taxon>
        <taxon>Bacillota</taxon>
        <taxon>Bacilli</taxon>
        <taxon>Bacillales</taxon>
        <taxon>Paenibacillaceae</taxon>
        <taxon>Paenibacillus</taxon>
    </lineage>
</organism>
<evidence type="ECO:0000313" key="7">
    <source>
        <dbReference type="EMBL" id="KZS44149.1"/>
    </source>
</evidence>
<evidence type="ECO:0000256" key="4">
    <source>
        <dbReference type="SAM" id="MobiDB-lite"/>
    </source>
</evidence>
<dbReference type="EMBL" id="LWMH01000002">
    <property type="protein sequence ID" value="KZS44149.1"/>
    <property type="molecule type" value="Genomic_DNA"/>
</dbReference>
<feature type="compositionally biased region" description="Polar residues" evidence="4">
    <location>
        <begin position="740"/>
        <end position="752"/>
    </location>
</feature>
<dbReference type="InterPro" id="IPR018060">
    <property type="entry name" value="HTH_AraC"/>
</dbReference>
<feature type="domain" description="HTH araC/xylS-type" evidence="6">
    <location>
        <begin position="639"/>
        <end position="738"/>
    </location>
</feature>
<dbReference type="PANTHER" id="PTHR43280:SF28">
    <property type="entry name" value="HTH-TYPE TRANSCRIPTIONAL ACTIVATOR RHAS"/>
    <property type="match status" value="1"/>
</dbReference>
<sequence length="752" mass="86484">MGRKAWFYRQLLSYMPVFFIVISFVFFVFFQMLGEQSRQGAIQANEMMIQQAMRSVDNSLKAIDQMLVQELLFNPDMSEFFNHEDQDNVYLNMQALKAMKQFKVSNPLVDSMVLVRAQDEFVLSTSSTFKLQDYADYSFLRPYLSQANSEAKWSGVRDFHEFSFHNASKVLTLVREAPFVTHGKGIITINIKADAIHQMIRSMVNPEVSFIHVLDAAGHAMNASTSASEDGEMVSRAVSPYTNWVYEGGLTRGKMADFVSQLYNVWFMVGLLMCAAGIVWIIWVTRRNYKPIEAIVSRIQKYSQSKASSLLHGSKQDEFAFIESALESILEQSNSFQQQHREDLHLRKAYLFQQLMEGQYLSSLEQWNVQHDVMGLPDLSKPLTVQVIEIDKYTLFCDQYLQQDQYLMKFALKSAVQEIAAGQGAVIWTEWISASKLGVITEAREQNAEQQVVALFEHARLWTEEYLKLTITIGIGEIAERYTDITESYEQALTALKYKMILGENRIIHYTQVTGEERGHAFDFLNLIRSMAQSFRLVNGDWQAKYDTLIHNIEQNMLDRDGVVSLADYMMYSLGREMSCMAKEFQDLWIQEGQPALRRALQSSETLEQLEHSYGEALSSLFKRMSALMQGRNHADAILKIRLFMEQNSSNPDLSLHYLSERFDINWKTLSKLFREETGQKFVDYLIELRMNHARKLLQETLLPVQDIATEVGYSNAISFGRMFKKMTGMSPGDYREQAASDTRTTGADRSI</sequence>
<name>A0A163F4B5_9BACL</name>
<evidence type="ECO:0000259" key="6">
    <source>
        <dbReference type="PROSITE" id="PS01124"/>
    </source>
</evidence>
<evidence type="ECO:0000256" key="2">
    <source>
        <dbReference type="ARBA" id="ARBA00023125"/>
    </source>
</evidence>